<evidence type="ECO:0000313" key="4">
    <source>
        <dbReference type="Proteomes" id="UP001336250"/>
    </source>
</evidence>
<feature type="signal peptide" evidence="2">
    <location>
        <begin position="1"/>
        <end position="22"/>
    </location>
</feature>
<reference evidence="3 4" key="1">
    <citation type="submission" date="2024-02" db="EMBL/GenBank/DDBJ databases">
        <title>Genome sequence of Aquincola sp. MAHUQ-54.</title>
        <authorList>
            <person name="Huq M.A."/>
        </authorList>
    </citation>
    <scope>NUCLEOTIDE SEQUENCE [LARGE SCALE GENOMIC DNA]</scope>
    <source>
        <strain evidence="3 4">MAHUQ-54</strain>
    </source>
</reference>
<dbReference type="Proteomes" id="UP001336250">
    <property type="component" value="Unassembled WGS sequence"/>
</dbReference>
<keyword evidence="4" id="KW-1185">Reference proteome</keyword>
<protein>
    <submittedName>
        <fullName evidence="3">Uncharacterized protein</fullName>
    </submittedName>
</protein>
<dbReference type="EMBL" id="JAZIBG010000039">
    <property type="protein sequence ID" value="MEF7616278.1"/>
    <property type="molecule type" value="Genomic_DNA"/>
</dbReference>
<feature type="compositionally biased region" description="Pro residues" evidence="1">
    <location>
        <begin position="129"/>
        <end position="143"/>
    </location>
</feature>
<organism evidence="3 4">
    <name type="scientific">Aquincola agrisoli</name>
    <dbReference type="NCBI Taxonomy" id="3119538"/>
    <lineage>
        <taxon>Bacteria</taxon>
        <taxon>Pseudomonadati</taxon>
        <taxon>Pseudomonadota</taxon>
        <taxon>Betaproteobacteria</taxon>
        <taxon>Burkholderiales</taxon>
        <taxon>Sphaerotilaceae</taxon>
        <taxon>Aquincola</taxon>
    </lineage>
</organism>
<feature type="compositionally biased region" description="Pro residues" evidence="1">
    <location>
        <begin position="151"/>
        <end position="161"/>
    </location>
</feature>
<evidence type="ECO:0000256" key="2">
    <source>
        <dbReference type="SAM" id="SignalP"/>
    </source>
</evidence>
<gene>
    <name evidence="3" type="ORF">V4F39_20355</name>
</gene>
<dbReference type="RefSeq" id="WP_332291731.1">
    <property type="nucleotide sequence ID" value="NZ_JAZIBG010000039.1"/>
</dbReference>
<sequence length="178" mass="18254">MNGLLRRSSCALGLVLPLAAAAHGYFPPKFGGLMSEGGEISVELVAQADRTVLHVEDHGMPIPTEGASGALGIASADRPQRVLALGPGGHNRLVGPAAELRPGDRVVARASFPDGNVMFVRFRVRGPDEPPPAPPAAAPPPFAKPFAVPFAAPPARPPSPHDPADASRPHLSSSGVSP</sequence>
<feature type="region of interest" description="Disordered" evidence="1">
    <location>
        <begin position="127"/>
        <end position="178"/>
    </location>
</feature>
<comment type="caution">
    <text evidence="3">The sequence shown here is derived from an EMBL/GenBank/DDBJ whole genome shotgun (WGS) entry which is preliminary data.</text>
</comment>
<accession>A0AAW9QJH2</accession>
<evidence type="ECO:0000256" key="1">
    <source>
        <dbReference type="SAM" id="MobiDB-lite"/>
    </source>
</evidence>
<dbReference type="AlphaFoldDB" id="A0AAW9QJH2"/>
<name>A0AAW9QJH2_9BURK</name>
<proteinExistence type="predicted"/>
<evidence type="ECO:0000313" key="3">
    <source>
        <dbReference type="EMBL" id="MEF7616278.1"/>
    </source>
</evidence>
<keyword evidence="2" id="KW-0732">Signal</keyword>
<feature type="chain" id="PRO_5043544351" evidence="2">
    <location>
        <begin position="23"/>
        <end position="178"/>
    </location>
</feature>